<dbReference type="InterPro" id="IPR058355">
    <property type="entry name" value="DUF8042"/>
</dbReference>
<keyword evidence="3" id="KW-1185">Reference proteome</keyword>
<accession>A0A1H0HJE5</accession>
<dbReference type="Proteomes" id="UP000198860">
    <property type="component" value="Unassembled WGS sequence"/>
</dbReference>
<protein>
    <recommendedName>
        <fullName evidence="1">DUF8042 domain-containing protein</fullName>
    </recommendedName>
</protein>
<dbReference type="STRING" id="240303.SAMN05421677_103191"/>
<dbReference type="Pfam" id="PF26154">
    <property type="entry name" value="DUF8042"/>
    <property type="match status" value="1"/>
</dbReference>
<reference evidence="3" key="1">
    <citation type="submission" date="2016-10" db="EMBL/GenBank/DDBJ databases">
        <authorList>
            <person name="Varghese N."/>
            <person name="Submissions S."/>
        </authorList>
    </citation>
    <scope>NUCLEOTIDE SEQUENCE [LARGE SCALE GENOMIC DNA]</scope>
    <source>
        <strain evidence="3">CGMCC 1.3703</strain>
    </source>
</reference>
<evidence type="ECO:0000313" key="3">
    <source>
        <dbReference type="Proteomes" id="UP000198860"/>
    </source>
</evidence>
<dbReference type="EMBL" id="FNIZ01000003">
    <property type="protein sequence ID" value="SDO19326.1"/>
    <property type="molecule type" value="Genomic_DNA"/>
</dbReference>
<dbReference type="OrthoDB" id="2691503at2"/>
<organism evidence="2 3">
    <name type="scientific">Halobacillus aidingensis</name>
    <dbReference type="NCBI Taxonomy" id="240303"/>
    <lineage>
        <taxon>Bacteria</taxon>
        <taxon>Bacillati</taxon>
        <taxon>Bacillota</taxon>
        <taxon>Bacilli</taxon>
        <taxon>Bacillales</taxon>
        <taxon>Bacillaceae</taxon>
        <taxon>Halobacillus</taxon>
    </lineage>
</organism>
<gene>
    <name evidence="2" type="ORF">SAMN05421677_103191</name>
</gene>
<feature type="domain" description="DUF8042" evidence="1">
    <location>
        <begin position="6"/>
        <end position="123"/>
    </location>
</feature>
<evidence type="ECO:0000259" key="1">
    <source>
        <dbReference type="Pfam" id="PF26154"/>
    </source>
</evidence>
<sequence>MSELTVEQHHMLEQYDQLLDTISEGLDYLENNITAEAPPQTQQVFQDVLLGLEQVSRTHDQMAVLFEEREEIQPLIIDFHEVVQMLQGWFTLETNEEKRGLLVEKVVPAYEEWRTRVQGFVKPYISH</sequence>
<proteinExistence type="predicted"/>
<dbReference type="AlphaFoldDB" id="A0A1H0HJE5"/>
<name>A0A1H0HJE5_HALAD</name>
<dbReference type="RefSeq" id="WP_089651313.1">
    <property type="nucleotide sequence ID" value="NZ_FNIZ01000003.1"/>
</dbReference>
<evidence type="ECO:0000313" key="2">
    <source>
        <dbReference type="EMBL" id="SDO19326.1"/>
    </source>
</evidence>